<dbReference type="PANTHER" id="PTHR43441:SF2">
    <property type="entry name" value="FAMILY ACETYLTRANSFERASE, PUTATIVE (AFU_ORTHOLOGUE AFUA_7G00850)-RELATED"/>
    <property type="match status" value="1"/>
</dbReference>
<keyword evidence="4" id="KW-1185">Reference proteome</keyword>
<dbReference type="STRING" id="472705.GCA_001743465_02336"/>
<proteinExistence type="predicted"/>
<dbReference type="Pfam" id="PF13302">
    <property type="entry name" value="Acetyltransf_3"/>
    <property type="match status" value="1"/>
</dbReference>
<evidence type="ECO:0000259" key="2">
    <source>
        <dbReference type="PROSITE" id="PS51186"/>
    </source>
</evidence>
<dbReference type="FunFam" id="3.40.630.30:FF:000047">
    <property type="entry name" value="Acetyltransferase, GNAT family"/>
    <property type="match status" value="1"/>
</dbReference>
<dbReference type="InterPro" id="IPR000182">
    <property type="entry name" value="GNAT_dom"/>
</dbReference>
<comment type="caution">
    <text evidence="3">The sequence shown here is derived from an EMBL/GenBank/DDBJ whole genome shotgun (WGS) entry which is preliminary data.</text>
</comment>
<feature type="region of interest" description="Disordered" evidence="1">
    <location>
        <begin position="1"/>
        <end position="23"/>
    </location>
</feature>
<evidence type="ECO:0000256" key="1">
    <source>
        <dbReference type="SAM" id="MobiDB-lite"/>
    </source>
</evidence>
<dbReference type="Proteomes" id="UP000193933">
    <property type="component" value="Unassembled WGS sequence"/>
</dbReference>
<dbReference type="PANTHER" id="PTHR43441">
    <property type="entry name" value="RIBOSOMAL-PROTEIN-SERINE ACETYLTRANSFERASE"/>
    <property type="match status" value="1"/>
</dbReference>
<name>A0A1X1BUR7_9GAMM</name>
<evidence type="ECO:0000313" key="3">
    <source>
        <dbReference type="EMBL" id="ORM52150.1"/>
    </source>
</evidence>
<dbReference type="EMBL" id="MLFN01000036">
    <property type="protein sequence ID" value="ORM52150.1"/>
    <property type="molecule type" value="Genomic_DNA"/>
</dbReference>
<protein>
    <submittedName>
        <fullName evidence="3">GNAT family N-acetyltransferase</fullName>
    </submittedName>
</protein>
<feature type="domain" description="N-acetyltransferase" evidence="2">
    <location>
        <begin position="48"/>
        <end position="193"/>
    </location>
</feature>
<dbReference type="Gene3D" id="3.40.630.30">
    <property type="match status" value="1"/>
</dbReference>
<dbReference type="RefSeq" id="WP_094121145.1">
    <property type="nucleotide sequence ID" value="NZ_MLFN01000036.1"/>
</dbReference>
<evidence type="ECO:0000313" key="4">
    <source>
        <dbReference type="Proteomes" id="UP000193933"/>
    </source>
</evidence>
<dbReference type="PROSITE" id="PS51186">
    <property type="entry name" value="GNAT"/>
    <property type="match status" value="1"/>
</dbReference>
<dbReference type="OrthoDB" id="5295305at2"/>
<sequence length="237" mass="27194">MSQHTNQYGQPVGHPLPDWQPRPFPQPQVFSGEVCRLEPFSVARHGEALFEAYAAADDGRDWTYMFVGPFDDRQAWQDHAAQLEASRDPLHFAVIDLATGQAAGSLALMRIQPEHGVIEVGHVAFSPQLKRTRMATEAHYLLMHYAFETLGYRRYEWKCDSCNAPSRRAAERLGFRHEGVFRQAVVYKGRSRDTRWLSIIDGEWPQVKKGLQRWLASDNFTAGGQQREKLETLRERP</sequence>
<dbReference type="AlphaFoldDB" id="A0A1X1BUR7"/>
<dbReference type="GO" id="GO:0008999">
    <property type="term" value="F:protein-N-terminal-alanine acetyltransferase activity"/>
    <property type="evidence" value="ECO:0007669"/>
    <property type="project" value="TreeGrafter"/>
</dbReference>
<accession>A0A1X1BUR7</accession>
<dbReference type="InterPro" id="IPR051908">
    <property type="entry name" value="Ribosomal_N-acetyltransferase"/>
</dbReference>
<gene>
    <name evidence="3" type="ORF">HA41_12765</name>
</gene>
<keyword evidence="3" id="KW-0808">Transferase</keyword>
<dbReference type="GO" id="GO:1990189">
    <property type="term" value="F:protein N-terminal-serine acetyltransferase activity"/>
    <property type="evidence" value="ECO:0007669"/>
    <property type="project" value="TreeGrafter"/>
</dbReference>
<dbReference type="InterPro" id="IPR016181">
    <property type="entry name" value="Acyl_CoA_acyltransferase"/>
</dbReference>
<organism evidence="3 4">
    <name type="scientific">Pantoea conspicua</name>
    <dbReference type="NCBI Taxonomy" id="472705"/>
    <lineage>
        <taxon>Bacteria</taxon>
        <taxon>Pseudomonadati</taxon>
        <taxon>Pseudomonadota</taxon>
        <taxon>Gammaproteobacteria</taxon>
        <taxon>Enterobacterales</taxon>
        <taxon>Erwiniaceae</taxon>
        <taxon>Pantoea</taxon>
    </lineage>
</organism>
<dbReference type="SUPFAM" id="SSF55729">
    <property type="entry name" value="Acyl-CoA N-acyltransferases (Nat)"/>
    <property type="match status" value="1"/>
</dbReference>
<reference evidence="3 4" key="1">
    <citation type="journal article" date="2017" name="Antonie Van Leeuwenhoek">
        <title>Phylogenomic resolution of the bacterial genus Pantoea and its relationship with Erwinia and Tatumella.</title>
        <authorList>
            <person name="Palmer M."/>
            <person name="Steenkamp E.T."/>
            <person name="Coetzee M.P."/>
            <person name="Chan W.Y."/>
            <person name="van Zyl E."/>
            <person name="De Maayer P."/>
            <person name="Coutinho T.A."/>
            <person name="Blom J."/>
            <person name="Smits T.H."/>
            <person name="Duffy B."/>
            <person name="Venter S.N."/>
        </authorList>
    </citation>
    <scope>NUCLEOTIDE SEQUENCE [LARGE SCALE GENOMIC DNA]</scope>
    <source>
        <strain evidence="3 4">LMG 24534</strain>
    </source>
</reference>